<reference evidence="2" key="1">
    <citation type="submission" date="2017-06" db="EMBL/GenBank/DDBJ databases">
        <authorList>
            <person name="LiPuma J."/>
            <person name="Spilker T."/>
        </authorList>
    </citation>
    <scope>NUCLEOTIDE SEQUENCE [LARGE SCALE GENOMIC DNA]</scope>
    <source>
        <strain evidence="2">AU17325</strain>
    </source>
</reference>
<comment type="caution">
    <text evidence="1">The sequence shown here is derived from an EMBL/GenBank/DDBJ whole genome shotgun (WGS) entry which is preliminary data.</text>
</comment>
<dbReference type="Proteomes" id="UP000214600">
    <property type="component" value="Unassembled WGS sequence"/>
</dbReference>
<protein>
    <submittedName>
        <fullName evidence="1">Uncharacterized protein</fullName>
    </submittedName>
</protein>
<accession>A0A228IYU1</accession>
<gene>
    <name evidence="1" type="ORF">CFB84_10630</name>
</gene>
<proteinExistence type="predicted"/>
<organism evidence="1 2">
    <name type="scientific">Burkholderia aenigmatica</name>
    <dbReference type="NCBI Taxonomy" id="2015348"/>
    <lineage>
        <taxon>Bacteria</taxon>
        <taxon>Pseudomonadati</taxon>
        <taxon>Pseudomonadota</taxon>
        <taxon>Betaproteobacteria</taxon>
        <taxon>Burkholderiales</taxon>
        <taxon>Burkholderiaceae</taxon>
        <taxon>Burkholderia</taxon>
        <taxon>Burkholderia cepacia complex</taxon>
    </lineage>
</organism>
<dbReference type="AlphaFoldDB" id="A0A228IYU1"/>
<reference evidence="1 2" key="2">
    <citation type="submission" date="2017-08" db="EMBL/GenBank/DDBJ databases">
        <title>WGS of novel Burkholderia cepaca complex species.</title>
        <authorList>
            <person name="Lipuma J."/>
            <person name="Spilker T."/>
        </authorList>
    </citation>
    <scope>NUCLEOTIDE SEQUENCE [LARGE SCALE GENOMIC DNA]</scope>
    <source>
        <strain evidence="1 2">AU17325</strain>
    </source>
</reference>
<dbReference type="EMBL" id="NKFA01000004">
    <property type="protein sequence ID" value="OXI47753.1"/>
    <property type="molecule type" value="Genomic_DNA"/>
</dbReference>
<name>A0A228IYU1_9BURK</name>
<evidence type="ECO:0000313" key="2">
    <source>
        <dbReference type="Proteomes" id="UP000214600"/>
    </source>
</evidence>
<evidence type="ECO:0000313" key="1">
    <source>
        <dbReference type="EMBL" id="OXI47753.1"/>
    </source>
</evidence>
<sequence length="197" mass="21621">MCDVYSQAASQITEMRNDRITLSAALEDVGRIDVPDERVFLTVMTRAAYSKQGRKVWKDPRSALWSVQGKCNKWLHGSETTAQNATPSIGPDLSRIPGGVDPRVELGIKQASEGAANFMRNGLVSVSRNPMGNATGVCAEYAQSYRTWAMTYNLKTNPRTFREYADNVGSAAYSYCGKEAAKIGVKVDSSVAYMSTW</sequence>